<reference evidence="7 8" key="1">
    <citation type="submission" date="2021-02" db="EMBL/GenBank/DDBJ databases">
        <title>Variation within the Batrachochytrium salamandrivorans European outbreak.</title>
        <authorList>
            <person name="Kelly M."/>
            <person name="Pasmans F."/>
            <person name="Shea T.P."/>
            <person name="Munoz J.F."/>
            <person name="Carranza S."/>
            <person name="Cuomo C.A."/>
            <person name="Martel A."/>
        </authorList>
    </citation>
    <scope>NUCLEOTIDE SEQUENCE [LARGE SCALE GENOMIC DNA]</scope>
    <source>
        <strain evidence="7 8">AMFP18/2</strain>
    </source>
</reference>
<evidence type="ECO:0000256" key="2">
    <source>
        <dbReference type="ARBA" id="ARBA00023002"/>
    </source>
</evidence>
<dbReference type="EMBL" id="JAFCIX010000378">
    <property type="protein sequence ID" value="KAH6592556.1"/>
    <property type="molecule type" value="Genomic_DNA"/>
</dbReference>
<feature type="domain" description="Dehydrogenase E1 component" evidence="6">
    <location>
        <begin position="97"/>
        <end position="392"/>
    </location>
</feature>
<keyword evidence="8" id="KW-1185">Reference proteome</keyword>
<dbReference type="InterPro" id="IPR001017">
    <property type="entry name" value="DH_E1"/>
</dbReference>
<evidence type="ECO:0000256" key="4">
    <source>
        <dbReference type="ARBA" id="ARBA00023317"/>
    </source>
</evidence>
<accession>A0ABQ8F8M0</accession>
<evidence type="ECO:0000313" key="7">
    <source>
        <dbReference type="EMBL" id="KAH6592556.1"/>
    </source>
</evidence>
<dbReference type="PANTHER" id="PTHR11516">
    <property type="entry name" value="PYRUVATE DEHYDROGENASE E1 COMPONENT, ALPHA SUBUNIT BACTERIAL AND ORGANELLAR"/>
    <property type="match status" value="1"/>
</dbReference>
<dbReference type="InterPro" id="IPR050642">
    <property type="entry name" value="PDH_E1_Alpha_Subunit"/>
</dbReference>
<comment type="caution">
    <text evidence="7">The sequence shown here is derived from an EMBL/GenBank/DDBJ whole genome shotgun (WGS) entry which is preliminary data.</text>
</comment>
<dbReference type="PANTHER" id="PTHR11516:SF60">
    <property type="entry name" value="PYRUVATE DEHYDROGENASE E1 COMPONENT SUBUNIT ALPHA"/>
    <property type="match status" value="1"/>
</dbReference>
<evidence type="ECO:0000256" key="1">
    <source>
        <dbReference type="ARBA" id="ARBA00001964"/>
    </source>
</evidence>
<dbReference type="InterPro" id="IPR017597">
    <property type="entry name" value="Pyrv_DH_E1_asu_subgrp-y"/>
</dbReference>
<keyword evidence="4 5" id="KW-0670">Pyruvate</keyword>
<keyword evidence="3 5" id="KW-0786">Thiamine pyrophosphate</keyword>
<dbReference type="Gene3D" id="3.40.50.970">
    <property type="match status" value="1"/>
</dbReference>
<comment type="catalytic activity">
    <reaction evidence="5">
        <text>N(6)-[(R)-lipoyl]-L-lysyl-[protein] + pyruvate + H(+) = N(6)-[(R)-S(8)-acetyldihydrolipoyl]-L-lysyl-[protein] + CO2</text>
        <dbReference type="Rhea" id="RHEA:19189"/>
        <dbReference type="Rhea" id="RHEA-COMP:10474"/>
        <dbReference type="Rhea" id="RHEA-COMP:10478"/>
        <dbReference type="ChEBI" id="CHEBI:15361"/>
        <dbReference type="ChEBI" id="CHEBI:15378"/>
        <dbReference type="ChEBI" id="CHEBI:16526"/>
        <dbReference type="ChEBI" id="CHEBI:83099"/>
        <dbReference type="ChEBI" id="CHEBI:83111"/>
        <dbReference type="EC" id="1.2.4.1"/>
    </reaction>
</comment>
<dbReference type="InterPro" id="IPR029061">
    <property type="entry name" value="THDP-binding"/>
</dbReference>
<dbReference type="EC" id="1.2.4.1" evidence="5"/>
<dbReference type="NCBIfam" id="TIGR03182">
    <property type="entry name" value="PDH_E1_alph_y"/>
    <property type="match status" value="1"/>
</dbReference>
<comment type="function">
    <text evidence="5">The pyruvate dehydrogenase complex catalyzes the overall conversion of pyruvate to acetyl-CoA and CO(2).</text>
</comment>
<evidence type="ECO:0000256" key="5">
    <source>
        <dbReference type="RuleBase" id="RU361139"/>
    </source>
</evidence>
<comment type="cofactor">
    <cofactor evidence="1 5">
        <name>thiamine diphosphate</name>
        <dbReference type="ChEBI" id="CHEBI:58937"/>
    </cofactor>
</comment>
<sequence length="423" mass="46125">MHWSSHSSHAAARALARRSLTRASSVYTRPPLIAALQPSHTTTAAAAALSPRYSTLSDASTSSTFDFSETSFETHKCEALPTSTTATRSELLALYENMVLIRRLETACDNAYKGKLIRGFCHLSTGQEAIAAGMEAAITKADSIITAYRCHGFTLNRGSTPTEIIAELMGRRAGSSKGKGGSMHLFAPEFYGGNGIVGAQVPVGAGIALAHQYRNKGAMCFSMYGDGAANQGQVFEAYNMSKLWNLPVAFVCENNMYGMGTPAGRAAASTKYFTRGDYIPGIRVDGMDVLAVREACRYAREWTVTQAKGPIVLEMVTYRYGGHSMSDPGTTYRTREEIQHMRSTSDCINLLKEKILLSNSGTEQELKAIEKKARAEIDNAVEEAKASPEPDMSELFTDIYVKGSEPEHLRGRTPDEIHYYNSQ</sequence>
<organism evidence="7 8">
    <name type="scientific">Batrachochytrium salamandrivorans</name>
    <dbReference type="NCBI Taxonomy" id="1357716"/>
    <lineage>
        <taxon>Eukaryota</taxon>
        <taxon>Fungi</taxon>
        <taxon>Fungi incertae sedis</taxon>
        <taxon>Chytridiomycota</taxon>
        <taxon>Chytridiomycota incertae sedis</taxon>
        <taxon>Chytridiomycetes</taxon>
        <taxon>Rhizophydiales</taxon>
        <taxon>Rhizophydiales incertae sedis</taxon>
        <taxon>Batrachochytrium</taxon>
    </lineage>
</organism>
<dbReference type="SUPFAM" id="SSF52518">
    <property type="entry name" value="Thiamin diphosphate-binding fold (THDP-binding)"/>
    <property type="match status" value="1"/>
</dbReference>
<evidence type="ECO:0000313" key="8">
    <source>
        <dbReference type="Proteomes" id="UP001648503"/>
    </source>
</evidence>
<protein>
    <recommendedName>
        <fullName evidence="5">Pyruvate dehydrogenase E1 component subunit alpha</fullName>
        <ecNumber evidence="5">1.2.4.1</ecNumber>
    </recommendedName>
</protein>
<proteinExistence type="predicted"/>
<keyword evidence="2 5" id="KW-0560">Oxidoreductase</keyword>
<evidence type="ECO:0000259" key="6">
    <source>
        <dbReference type="Pfam" id="PF00676"/>
    </source>
</evidence>
<gene>
    <name evidence="7" type="ORF">BASA50_008007</name>
</gene>
<dbReference type="CDD" id="cd02000">
    <property type="entry name" value="TPP_E1_PDC_ADC_BCADC"/>
    <property type="match status" value="1"/>
</dbReference>
<evidence type="ECO:0000256" key="3">
    <source>
        <dbReference type="ARBA" id="ARBA00023052"/>
    </source>
</evidence>
<dbReference type="Pfam" id="PF00676">
    <property type="entry name" value="E1_dh"/>
    <property type="match status" value="1"/>
</dbReference>
<dbReference type="Proteomes" id="UP001648503">
    <property type="component" value="Unassembled WGS sequence"/>
</dbReference>
<name>A0ABQ8F8M0_9FUNG</name>